<dbReference type="AlphaFoldDB" id="A0A1F6V7M9"/>
<name>A0A1F6V7M9_9BACT</name>
<protein>
    <recommendedName>
        <fullName evidence="1">TnsA endonuclease N-terminal domain-containing protein</fullName>
    </recommendedName>
</protein>
<sequence>MPTSEHGEFEENTKSPYSFEYYDSSWELELMKELEKDKNVKKWTKNHGIIIPYWDEDGKLRGFKPDFLVEKIDETKEIIEIKGKHLLPTFKRKMDAAMEWCKARKMEFRVVSKY</sequence>
<evidence type="ECO:0000313" key="3">
    <source>
        <dbReference type="Proteomes" id="UP000177370"/>
    </source>
</evidence>
<dbReference type="Pfam" id="PF08722">
    <property type="entry name" value="Tn7_TnsA-like_N"/>
    <property type="match status" value="1"/>
</dbReference>
<feature type="domain" description="TnsA endonuclease N-terminal" evidence="1">
    <location>
        <begin position="37"/>
        <end position="112"/>
    </location>
</feature>
<dbReference type="Proteomes" id="UP000177370">
    <property type="component" value="Unassembled WGS sequence"/>
</dbReference>
<dbReference type="EMBL" id="MFTP01000014">
    <property type="protein sequence ID" value="OGI65687.1"/>
    <property type="molecule type" value="Genomic_DNA"/>
</dbReference>
<organism evidence="2 3">
    <name type="scientific">Candidatus Nomurabacteria bacterium RIFCSPHIGHO2_01_FULL_40_24b</name>
    <dbReference type="NCBI Taxonomy" id="1801739"/>
    <lineage>
        <taxon>Bacteria</taxon>
        <taxon>Candidatus Nomuraibacteriota</taxon>
    </lineage>
</organism>
<proteinExistence type="predicted"/>
<dbReference type="InterPro" id="IPR014833">
    <property type="entry name" value="TnsA_N"/>
</dbReference>
<evidence type="ECO:0000259" key="1">
    <source>
        <dbReference type="Pfam" id="PF08722"/>
    </source>
</evidence>
<accession>A0A1F6V7M9</accession>
<comment type="caution">
    <text evidence="2">The sequence shown here is derived from an EMBL/GenBank/DDBJ whole genome shotgun (WGS) entry which is preliminary data.</text>
</comment>
<reference evidence="2 3" key="1">
    <citation type="journal article" date="2016" name="Nat. Commun.">
        <title>Thousands of microbial genomes shed light on interconnected biogeochemical processes in an aquifer system.</title>
        <authorList>
            <person name="Anantharaman K."/>
            <person name="Brown C.T."/>
            <person name="Hug L.A."/>
            <person name="Sharon I."/>
            <person name="Castelle C.J."/>
            <person name="Probst A.J."/>
            <person name="Thomas B.C."/>
            <person name="Singh A."/>
            <person name="Wilkins M.J."/>
            <person name="Karaoz U."/>
            <person name="Brodie E.L."/>
            <person name="Williams K.H."/>
            <person name="Hubbard S.S."/>
            <person name="Banfield J.F."/>
        </authorList>
    </citation>
    <scope>NUCLEOTIDE SEQUENCE [LARGE SCALE GENOMIC DNA]</scope>
</reference>
<evidence type="ECO:0000313" key="2">
    <source>
        <dbReference type="EMBL" id="OGI65687.1"/>
    </source>
</evidence>
<gene>
    <name evidence="2" type="ORF">A2647_05090</name>
</gene>